<feature type="domain" description="Peptide methionine sulphoxide reductase MsrA" evidence="5">
    <location>
        <begin position="46"/>
        <end position="197"/>
    </location>
</feature>
<dbReference type="InterPro" id="IPR002569">
    <property type="entry name" value="Met_Sox_Rdtase_MsrA_dom"/>
</dbReference>
<evidence type="ECO:0000313" key="6">
    <source>
        <dbReference type="EMBL" id="NEM98773.1"/>
    </source>
</evidence>
<comment type="caution">
    <text evidence="6">The sequence shown here is derived from an EMBL/GenBank/DDBJ whole genome shotgun (WGS) entry which is preliminary data.</text>
</comment>
<evidence type="ECO:0000256" key="4">
    <source>
        <dbReference type="HAMAP-Rule" id="MF_01401"/>
    </source>
</evidence>
<dbReference type="AlphaFoldDB" id="A0A6B3LSJ1"/>
<sequence length="223" mass="25136">MSVYHFILFPLIFLLGGCSQPDTTTGTEVLQQNNAQAVPDTAGLAKATFAGGCFWCTEAYFERLVGVEAVISGYVGGKEEHPTYEQVSNGRTGHAEGVQVYYHPDQISYAELVEIFFATHDPTTLNRQGPDVGKQYRSAIFYRTPAEKKMIDEQIKKLNASGKYKNKIVTQVEPFRKFWPAEAYHQDYYALNPGDIYVLRVAKPKVQKFEKAYAGKLKPAYRK</sequence>
<comment type="catalytic activity">
    <reaction evidence="3 4">
        <text>[thioredoxin]-disulfide + L-methionine + H2O = L-methionine (S)-S-oxide + [thioredoxin]-dithiol</text>
        <dbReference type="Rhea" id="RHEA:19993"/>
        <dbReference type="Rhea" id="RHEA-COMP:10698"/>
        <dbReference type="Rhea" id="RHEA-COMP:10700"/>
        <dbReference type="ChEBI" id="CHEBI:15377"/>
        <dbReference type="ChEBI" id="CHEBI:29950"/>
        <dbReference type="ChEBI" id="CHEBI:50058"/>
        <dbReference type="ChEBI" id="CHEBI:57844"/>
        <dbReference type="ChEBI" id="CHEBI:58772"/>
        <dbReference type="EC" id="1.8.4.11"/>
    </reaction>
</comment>
<evidence type="ECO:0000313" key="7">
    <source>
        <dbReference type="Proteomes" id="UP000474777"/>
    </source>
</evidence>
<dbReference type="GO" id="GO:0033744">
    <property type="term" value="F:L-methionine:thioredoxin-disulfide S-oxidoreductase activity"/>
    <property type="evidence" value="ECO:0007669"/>
    <property type="project" value="RHEA"/>
</dbReference>
<comment type="function">
    <text evidence="4">Has an important function as a repair enzyme for proteins that have been inactivated by oxidation. Catalyzes the reversible oxidation-reduction of methionine sulfoxide in proteins to methionine.</text>
</comment>
<gene>
    <name evidence="4 6" type="primary">msrA</name>
    <name evidence="6" type="ORF">GXP69_13795</name>
</gene>
<feature type="active site" evidence="4">
    <location>
        <position position="53"/>
    </location>
</feature>
<evidence type="ECO:0000256" key="2">
    <source>
        <dbReference type="ARBA" id="ARBA00047806"/>
    </source>
</evidence>
<dbReference type="Proteomes" id="UP000474777">
    <property type="component" value="Unassembled WGS sequence"/>
</dbReference>
<keyword evidence="7" id="KW-1185">Reference proteome</keyword>
<protein>
    <recommendedName>
        <fullName evidence="4">Peptide methionine sulfoxide reductase MsrA</fullName>
        <shortName evidence="4">Protein-methionine-S-oxide reductase</shortName>
        <ecNumber evidence="4">1.8.4.11</ecNumber>
    </recommendedName>
    <alternativeName>
        <fullName evidence="4">Peptide-methionine (S)-S-oxide reductase</fullName>
        <shortName evidence="4">Peptide Met(O) reductase</shortName>
    </alternativeName>
</protein>
<dbReference type="HAMAP" id="MF_01401">
    <property type="entry name" value="MsrA"/>
    <property type="match status" value="1"/>
</dbReference>
<dbReference type="PANTHER" id="PTHR43774">
    <property type="entry name" value="PEPTIDE METHIONINE SULFOXIDE REDUCTASE"/>
    <property type="match status" value="1"/>
</dbReference>
<evidence type="ECO:0000256" key="1">
    <source>
        <dbReference type="ARBA" id="ARBA00023002"/>
    </source>
</evidence>
<organism evidence="6 7">
    <name type="scientific">Pontibacter burrus</name>
    <dbReference type="NCBI Taxonomy" id="2704466"/>
    <lineage>
        <taxon>Bacteria</taxon>
        <taxon>Pseudomonadati</taxon>
        <taxon>Bacteroidota</taxon>
        <taxon>Cytophagia</taxon>
        <taxon>Cytophagales</taxon>
        <taxon>Hymenobacteraceae</taxon>
        <taxon>Pontibacter</taxon>
    </lineage>
</organism>
<evidence type="ECO:0000256" key="3">
    <source>
        <dbReference type="ARBA" id="ARBA00048782"/>
    </source>
</evidence>
<dbReference type="GO" id="GO:0008113">
    <property type="term" value="F:peptide-methionine (S)-S-oxide reductase activity"/>
    <property type="evidence" value="ECO:0007669"/>
    <property type="project" value="UniProtKB-UniRule"/>
</dbReference>
<name>A0A6B3LSJ1_9BACT</name>
<comment type="similarity">
    <text evidence="4">Belongs to the MsrA Met sulfoxide reductase family.</text>
</comment>
<proteinExistence type="inferred from homology"/>
<evidence type="ECO:0000259" key="5">
    <source>
        <dbReference type="Pfam" id="PF01625"/>
    </source>
</evidence>
<keyword evidence="1 4" id="KW-0560">Oxidoreductase</keyword>
<reference evidence="6 7" key="1">
    <citation type="submission" date="2020-02" db="EMBL/GenBank/DDBJ databases">
        <authorList>
            <person name="Kim M.K."/>
        </authorList>
    </citation>
    <scope>NUCLEOTIDE SEQUENCE [LARGE SCALE GENOMIC DNA]</scope>
    <source>
        <strain evidence="6 7">BT327</strain>
    </source>
</reference>
<dbReference type="InterPro" id="IPR036509">
    <property type="entry name" value="Met_Sox_Rdtase_MsrA_sf"/>
</dbReference>
<dbReference type="SUPFAM" id="SSF55068">
    <property type="entry name" value="Peptide methionine sulfoxide reductase"/>
    <property type="match status" value="1"/>
</dbReference>
<dbReference type="Pfam" id="PF01625">
    <property type="entry name" value="PMSR"/>
    <property type="match status" value="1"/>
</dbReference>
<dbReference type="Gene3D" id="3.30.1060.10">
    <property type="entry name" value="Peptide methionine sulphoxide reductase MsrA"/>
    <property type="match status" value="1"/>
</dbReference>
<comment type="catalytic activity">
    <reaction evidence="2 4">
        <text>L-methionyl-[protein] + [thioredoxin]-disulfide + H2O = L-methionyl-(S)-S-oxide-[protein] + [thioredoxin]-dithiol</text>
        <dbReference type="Rhea" id="RHEA:14217"/>
        <dbReference type="Rhea" id="RHEA-COMP:10698"/>
        <dbReference type="Rhea" id="RHEA-COMP:10700"/>
        <dbReference type="Rhea" id="RHEA-COMP:12313"/>
        <dbReference type="Rhea" id="RHEA-COMP:12315"/>
        <dbReference type="ChEBI" id="CHEBI:15377"/>
        <dbReference type="ChEBI" id="CHEBI:16044"/>
        <dbReference type="ChEBI" id="CHEBI:29950"/>
        <dbReference type="ChEBI" id="CHEBI:44120"/>
        <dbReference type="ChEBI" id="CHEBI:50058"/>
        <dbReference type="EC" id="1.8.4.11"/>
    </reaction>
</comment>
<dbReference type="NCBIfam" id="TIGR00401">
    <property type="entry name" value="msrA"/>
    <property type="match status" value="1"/>
</dbReference>
<accession>A0A6B3LSJ1</accession>
<dbReference type="EMBL" id="JAAGWD010000006">
    <property type="protein sequence ID" value="NEM98773.1"/>
    <property type="molecule type" value="Genomic_DNA"/>
</dbReference>
<dbReference type="RefSeq" id="WP_163915673.1">
    <property type="nucleotide sequence ID" value="NZ_JAAGWD010000006.1"/>
</dbReference>
<dbReference type="PANTHER" id="PTHR43774:SF1">
    <property type="entry name" value="PEPTIDE METHIONINE SULFOXIDE REDUCTASE MSRA 2"/>
    <property type="match status" value="1"/>
</dbReference>
<dbReference type="EC" id="1.8.4.11" evidence="4"/>